<accession>A0A7S2ALA8</accession>
<gene>
    <name evidence="2" type="ORF">DSPE1174_LOCUS729</name>
</gene>
<protein>
    <submittedName>
        <fullName evidence="2">Uncharacterized protein</fullName>
    </submittedName>
</protein>
<feature type="region of interest" description="Disordered" evidence="1">
    <location>
        <begin position="189"/>
        <end position="214"/>
    </location>
</feature>
<name>A0A7S2ALA8_9STRA</name>
<dbReference type="AlphaFoldDB" id="A0A7S2ALA8"/>
<dbReference type="EMBL" id="HBGS01001355">
    <property type="protein sequence ID" value="CAD9370170.1"/>
    <property type="molecule type" value="Transcribed_RNA"/>
</dbReference>
<feature type="region of interest" description="Disordered" evidence="1">
    <location>
        <begin position="1"/>
        <end position="73"/>
    </location>
</feature>
<feature type="region of interest" description="Disordered" evidence="1">
    <location>
        <begin position="134"/>
        <end position="169"/>
    </location>
</feature>
<reference evidence="2" key="1">
    <citation type="submission" date="2021-01" db="EMBL/GenBank/DDBJ databases">
        <authorList>
            <person name="Corre E."/>
            <person name="Pelletier E."/>
            <person name="Niang G."/>
            <person name="Scheremetjew M."/>
            <person name="Finn R."/>
            <person name="Kale V."/>
            <person name="Holt S."/>
            <person name="Cochrane G."/>
            <person name="Meng A."/>
            <person name="Brown T."/>
            <person name="Cohen L."/>
        </authorList>
    </citation>
    <scope>NUCLEOTIDE SEQUENCE</scope>
    <source>
        <strain evidence="2">CCMP1381</strain>
    </source>
</reference>
<feature type="compositionally biased region" description="Low complexity" evidence="1">
    <location>
        <begin position="52"/>
        <end position="62"/>
    </location>
</feature>
<sequence length="214" mass="23522">MPSKLSLAADSTNYQESNKERLIERPPQATDLQSTSHPLTPRSAQPHVEPRSLLSGSLLSGHPHGHGGWEMIDEGDDTTMADWEMIAVTERIEPMTAEQRDQVSSCLQVANEGSEALKTSQYSATAMHREEEWLQSVGRGGEPPPDDKCDDGSRKTESTRAASGESEAEEACFSCVDVLKPRRVVENTSHMVGVQDPPHARLKICSSKPQYEPK</sequence>
<proteinExistence type="predicted"/>
<evidence type="ECO:0000313" key="2">
    <source>
        <dbReference type="EMBL" id="CAD9370170.1"/>
    </source>
</evidence>
<organism evidence="2">
    <name type="scientific">Octactis speculum</name>
    <dbReference type="NCBI Taxonomy" id="3111310"/>
    <lineage>
        <taxon>Eukaryota</taxon>
        <taxon>Sar</taxon>
        <taxon>Stramenopiles</taxon>
        <taxon>Ochrophyta</taxon>
        <taxon>Dictyochophyceae</taxon>
        <taxon>Dictyochales</taxon>
        <taxon>Dictyochaceae</taxon>
        <taxon>Octactis</taxon>
    </lineage>
</organism>
<evidence type="ECO:0000256" key="1">
    <source>
        <dbReference type="SAM" id="MobiDB-lite"/>
    </source>
</evidence>
<feature type="compositionally biased region" description="Basic and acidic residues" evidence="1">
    <location>
        <begin position="145"/>
        <end position="158"/>
    </location>
</feature>